<proteinExistence type="predicted"/>
<reference evidence="1 2" key="1">
    <citation type="journal article" date="2018" name="Nat. Ecol. Evol.">
        <title>Pezizomycetes genomes reveal the molecular basis of ectomycorrhizal truffle lifestyle.</title>
        <authorList>
            <person name="Murat C."/>
            <person name="Payen T."/>
            <person name="Noel B."/>
            <person name="Kuo A."/>
            <person name="Morin E."/>
            <person name="Chen J."/>
            <person name="Kohler A."/>
            <person name="Krizsan K."/>
            <person name="Balestrini R."/>
            <person name="Da Silva C."/>
            <person name="Montanini B."/>
            <person name="Hainaut M."/>
            <person name="Levati E."/>
            <person name="Barry K.W."/>
            <person name="Belfiori B."/>
            <person name="Cichocki N."/>
            <person name="Clum A."/>
            <person name="Dockter R.B."/>
            <person name="Fauchery L."/>
            <person name="Guy J."/>
            <person name="Iotti M."/>
            <person name="Le Tacon F."/>
            <person name="Lindquist E.A."/>
            <person name="Lipzen A."/>
            <person name="Malagnac F."/>
            <person name="Mello A."/>
            <person name="Molinier V."/>
            <person name="Miyauchi S."/>
            <person name="Poulain J."/>
            <person name="Riccioni C."/>
            <person name="Rubini A."/>
            <person name="Sitrit Y."/>
            <person name="Splivallo R."/>
            <person name="Traeger S."/>
            <person name="Wang M."/>
            <person name="Zifcakova L."/>
            <person name="Wipf D."/>
            <person name="Zambonelli A."/>
            <person name="Paolocci F."/>
            <person name="Nowrousian M."/>
            <person name="Ottonello S."/>
            <person name="Baldrian P."/>
            <person name="Spatafora J.W."/>
            <person name="Henrissat B."/>
            <person name="Nagy L.G."/>
            <person name="Aury J.M."/>
            <person name="Wincker P."/>
            <person name="Grigoriev I.V."/>
            <person name="Bonfante P."/>
            <person name="Martin F.M."/>
        </authorList>
    </citation>
    <scope>NUCLEOTIDE SEQUENCE [LARGE SCALE GENOMIC DNA]</scope>
    <source>
        <strain evidence="1 2">ATCC MYA-4762</strain>
    </source>
</reference>
<dbReference type="OrthoDB" id="10388364at2759"/>
<name>A0A3N4LUP3_9PEZI</name>
<dbReference type="InParanoid" id="A0A3N4LUP3"/>
<accession>A0A3N4LUP3</accession>
<protein>
    <submittedName>
        <fullName evidence="1">Uncharacterized protein</fullName>
    </submittedName>
</protein>
<dbReference type="AlphaFoldDB" id="A0A3N4LUP3"/>
<evidence type="ECO:0000313" key="2">
    <source>
        <dbReference type="Proteomes" id="UP000267821"/>
    </source>
</evidence>
<organism evidence="1 2">
    <name type="scientific">Terfezia boudieri ATCC MYA-4762</name>
    <dbReference type="NCBI Taxonomy" id="1051890"/>
    <lineage>
        <taxon>Eukaryota</taxon>
        <taxon>Fungi</taxon>
        <taxon>Dikarya</taxon>
        <taxon>Ascomycota</taxon>
        <taxon>Pezizomycotina</taxon>
        <taxon>Pezizomycetes</taxon>
        <taxon>Pezizales</taxon>
        <taxon>Pezizaceae</taxon>
        <taxon>Terfezia</taxon>
    </lineage>
</organism>
<evidence type="ECO:0000313" key="1">
    <source>
        <dbReference type="EMBL" id="RPB26633.1"/>
    </source>
</evidence>
<gene>
    <name evidence="1" type="ORF">L211DRAFT_898403</name>
</gene>
<keyword evidence="2" id="KW-1185">Reference proteome</keyword>
<dbReference type="EMBL" id="ML121533">
    <property type="protein sequence ID" value="RPB26633.1"/>
    <property type="molecule type" value="Genomic_DNA"/>
</dbReference>
<sequence>MTPYSGNETPNQALLHLPDSSKGKFWPTPEYEVIIASNEGRRPKPIDKARKARHRAAIAMLEEIEGILNELGEIHTFLLNQACPDVTSILQIYKYHLKLSNFLQDGADNFLVYEMTNTGPVAVDADIKGLAEECELAKKMLQAIYYANYDAQRVRGFKNIFAE</sequence>
<dbReference type="Proteomes" id="UP000267821">
    <property type="component" value="Unassembled WGS sequence"/>
</dbReference>